<reference evidence="1 2" key="1">
    <citation type="submission" date="2021-08" db="EMBL/GenBank/DDBJ databases">
        <title>Rhizobium croatiense sp. nov. and Rhizobium redzepovicii sp. nov., two new species isolated from nodules of Phaseolus vulgaris in Croatia.</title>
        <authorList>
            <person name="Rajnovic I."/>
            <person name="Ramirez-Bahena M.H."/>
            <person name="Kajic S."/>
            <person name="Igual M.J."/>
            <person name="Peix A."/>
            <person name="Velazquez E."/>
            <person name="Sikora S."/>
        </authorList>
    </citation>
    <scope>NUCLEOTIDE SEQUENCE [LARGE SCALE GENOMIC DNA]</scope>
    <source>
        <strain evidence="1 2">13T</strain>
    </source>
</reference>
<name>A0ABS7LTG8_9HYPH</name>
<gene>
    <name evidence="1" type="ORF">K6M89_02255</name>
</gene>
<protein>
    <submittedName>
        <fullName evidence="1">Uncharacterized protein</fullName>
    </submittedName>
</protein>
<dbReference type="Proteomes" id="UP000733858">
    <property type="component" value="Unassembled WGS sequence"/>
</dbReference>
<dbReference type="Gene3D" id="3.40.50.2300">
    <property type="match status" value="1"/>
</dbReference>
<sequence>MKSLSPVAGKTILIIGEPGFLSDDARQALITCQASIAGPVVVASAMECLSEGLVFEAAIIDVRISDQAMLWLNEWLENRGIPFVFAHDQRSKAPPGGFTLSGRPADIDAMIAALFGPDLSYYH</sequence>
<comment type="caution">
    <text evidence="1">The sequence shown here is derived from an EMBL/GenBank/DDBJ whole genome shotgun (WGS) entry which is preliminary data.</text>
</comment>
<keyword evidence="2" id="KW-1185">Reference proteome</keyword>
<evidence type="ECO:0000313" key="2">
    <source>
        <dbReference type="Proteomes" id="UP000733858"/>
    </source>
</evidence>
<dbReference type="EMBL" id="JAILYJ010000001">
    <property type="protein sequence ID" value="MBY4628132.1"/>
    <property type="molecule type" value="Genomic_DNA"/>
</dbReference>
<dbReference type="RefSeq" id="WP_097581442.1">
    <property type="nucleotide sequence ID" value="NZ_JAILYI010000005.1"/>
</dbReference>
<evidence type="ECO:0000313" key="1">
    <source>
        <dbReference type="EMBL" id="MBY4628132.1"/>
    </source>
</evidence>
<accession>A0ABS7LTG8</accession>
<organism evidence="1 2">
    <name type="scientific">Rhizobium croatiense</name>
    <dbReference type="NCBI Taxonomy" id="2867516"/>
    <lineage>
        <taxon>Bacteria</taxon>
        <taxon>Pseudomonadati</taxon>
        <taxon>Pseudomonadota</taxon>
        <taxon>Alphaproteobacteria</taxon>
        <taxon>Hyphomicrobiales</taxon>
        <taxon>Rhizobiaceae</taxon>
        <taxon>Rhizobium/Agrobacterium group</taxon>
        <taxon>Rhizobium</taxon>
    </lineage>
</organism>
<proteinExistence type="predicted"/>